<evidence type="ECO:0000256" key="4">
    <source>
        <dbReference type="ARBA" id="ARBA00023125"/>
    </source>
</evidence>
<dbReference type="InterPro" id="IPR000835">
    <property type="entry name" value="HTH_MarR-typ"/>
</dbReference>
<evidence type="ECO:0000256" key="5">
    <source>
        <dbReference type="ARBA" id="ARBA00023163"/>
    </source>
</evidence>
<dbReference type="PANTHER" id="PTHR33164:SF5">
    <property type="entry name" value="ORGANIC HYDROPEROXIDE RESISTANCE TRANSCRIPTIONAL REGULATOR"/>
    <property type="match status" value="1"/>
</dbReference>
<dbReference type="GO" id="GO:0006950">
    <property type="term" value="P:response to stress"/>
    <property type="evidence" value="ECO:0007669"/>
    <property type="project" value="TreeGrafter"/>
</dbReference>
<dbReference type="EMBL" id="PQGG01000007">
    <property type="protein sequence ID" value="POP54263.1"/>
    <property type="molecule type" value="Genomic_DNA"/>
</dbReference>
<dbReference type="PROSITE" id="PS50995">
    <property type="entry name" value="HTH_MARR_2"/>
    <property type="match status" value="1"/>
</dbReference>
<keyword evidence="5" id="KW-0804">Transcription</keyword>
<evidence type="ECO:0000313" key="8">
    <source>
        <dbReference type="EMBL" id="RNL59703.1"/>
    </source>
</evidence>
<gene>
    <name evidence="7" type="ORF">C0068_03075</name>
    <name evidence="8" type="ORF">D0911_15315</name>
</gene>
<dbReference type="GO" id="GO:0003700">
    <property type="term" value="F:DNA-binding transcription factor activity"/>
    <property type="evidence" value="ECO:0007669"/>
    <property type="project" value="InterPro"/>
</dbReference>
<dbReference type="PANTHER" id="PTHR33164">
    <property type="entry name" value="TRANSCRIPTIONAL REGULATOR, MARR FAMILY"/>
    <property type="match status" value="1"/>
</dbReference>
<name>A0A2S4HJV8_9GAMM</name>
<evidence type="ECO:0000313" key="10">
    <source>
        <dbReference type="Proteomes" id="UP000274695"/>
    </source>
</evidence>
<accession>A0A2S4HJV8</accession>
<evidence type="ECO:0000256" key="1">
    <source>
        <dbReference type="ARBA" id="ARBA00004496"/>
    </source>
</evidence>
<dbReference type="RefSeq" id="WP_103683024.1">
    <property type="nucleotide sequence ID" value="NZ_PQGG01000007.1"/>
</dbReference>
<dbReference type="GO" id="GO:0005737">
    <property type="term" value="C:cytoplasm"/>
    <property type="evidence" value="ECO:0007669"/>
    <property type="project" value="UniProtKB-SubCell"/>
</dbReference>
<dbReference type="OrthoDB" id="9806864at2"/>
<feature type="domain" description="HTH marR-type" evidence="6">
    <location>
        <begin position="12"/>
        <end position="142"/>
    </location>
</feature>
<keyword evidence="10" id="KW-1185">Reference proteome</keyword>
<evidence type="ECO:0000259" key="6">
    <source>
        <dbReference type="PROSITE" id="PS50995"/>
    </source>
</evidence>
<organism evidence="7 9">
    <name type="scientific">Zhongshania marina</name>
    <dbReference type="NCBI Taxonomy" id="2304603"/>
    <lineage>
        <taxon>Bacteria</taxon>
        <taxon>Pseudomonadati</taxon>
        <taxon>Pseudomonadota</taxon>
        <taxon>Gammaproteobacteria</taxon>
        <taxon>Cellvibrionales</taxon>
        <taxon>Spongiibacteraceae</taxon>
        <taxon>Zhongshania</taxon>
    </lineage>
</organism>
<dbReference type="InterPro" id="IPR055166">
    <property type="entry name" value="Transc_reg_Sar_Rot_HTH"/>
</dbReference>
<dbReference type="InterPro" id="IPR039422">
    <property type="entry name" value="MarR/SlyA-like"/>
</dbReference>
<evidence type="ECO:0000256" key="3">
    <source>
        <dbReference type="ARBA" id="ARBA00023015"/>
    </source>
</evidence>
<dbReference type="Proteomes" id="UP000274695">
    <property type="component" value="Unassembled WGS sequence"/>
</dbReference>
<dbReference type="InterPro" id="IPR036388">
    <property type="entry name" value="WH-like_DNA-bd_sf"/>
</dbReference>
<reference evidence="7" key="1">
    <citation type="submission" date="2018-01" db="EMBL/GenBank/DDBJ databases">
        <authorList>
            <person name="Yu X.-D."/>
        </authorList>
    </citation>
    <scope>NUCLEOTIDE SEQUENCE</scope>
    <source>
        <strain evidence="7">ZX-21</strain>
    </source>
</reference>
<dbReference type="EMBL" id="RHGB01000019">
    <property type="protein sequence ID" value="RNL59703.1"/>
    <property type="molecule type" value="Genomic_DNA"/>
</dbReference>
<sequence>MTLTDIPALKLKNQVCHSLYSATNALIRAYRPILDQLGLTYAQYLVMLALWDEDGVMIKSLVERTRFDAGTLTPILKRLESKQLLTIVKSSNDSRQKLVVLTAAGKHLADRAKKIPDNIKGQINMPAQDVQQLKALAEQLYTLINTNIAADTE</sequence>
<dbReference type="Pfam" id="PF22381">
    <property type="entry name" value="Staph_reg_Sar_Rot"/>
    <property type="match status" value="1"/>
</dbReference>
<evidence type="ECO:0000313" key="9">
    <source>
        <dbReference type="Proteomes" id="UP000237222"/>
    </source>
</evidence>
<comment type="caution">
    <text evidence="7">The sequence shown here is derived from an EMBL/GenBank/DDBJ whole genome shotgun (WGS) entry which is preliminary data.</text>
</comment>
<dbReference type="Gene3D" id="1.10.10.10">
    <property type="entry name" value="Winged helix-like DNA-binding domain superfamily/Winged helix DNA-binding domain"/>
    <property type="match status" value="1"/>
</dbReference>
<keyword evidence="2" id="KW-0963">Cytoplasm</keyword>
<dbReference type="Proteomes" id="UP000237222">
    <property type="component" value="Unassembled WGS sequence"/>
</dbReference>
<proteinExistence type="predicted"/>
<dbReference type="GO" id="GO:0003677">
    <property type="term" value="F:DNA binding"/>
    <property type="evidence" value="ECO:0007669"/>
    <property type="project" value="UniProtKB-KW"/>
</dbReference>
<keyword evidence="3" id="KW-0805">Transcription regulation</keyword>
<dbReference type="AlphaFoldDB" id="A0A2S4HJV8"/>
<protein>
    <submittedName>
        <fullName evidence="7">MarR family transcriptional regulator</fullName>
    </submittedName>
</protein>
<dbReference type="SUPFAM" id="SSF46785">
    <property type="entry name" value="Winged helix' DNA-binding domain"/>
    <property type="match status" value="1"/>
</dbReference>
<evidence type="ECO:0000313" key="7">
    <source>
        <dbReference type="EMBL" id="POP54263.1"/>
    </source>
</evidence>
<keyword evidence="4" id="KW-0238">DNA-binding</keyword>
<dbReference type="InterPro" id="IPR036390">
    <property type="entry name" value="WH_DNA-bd_sf"/>
</dbReference>
<dbReference type="SMART" id="SM00347">
    <property type="entry name" value="HTH_MARR"/>
    <property type="match status" value="1"/>
</dbReference>
<reference evidence="8 10" key="2">
    <citation type="submission" date="2018-10" db="EMBL/GenBank/DDBJ databases">
        <title>Draft genome sequence of Zhongshania sp. DSW25-10.</title>
        <authorList>
            <person name="Oh J."/>
        </authorList>
    </citation>
    <scope>NUCLEOTIDE SEQUENCE [LARGE SCALE GENOMIC DNA]</scope>
    <source>
        <strain evidence="8 10">DSW25-10</strain>
    </source>
</reference>
<comment type="subcellular location">
    <subcellularLocation>
        <location evidence="1">Cytoplasm</location>
    </subcellularLocation>
</comment>
<evidence type="ECO:0000256" key="2">
    <source>
        <dbReference type="ARBA" id="ARBA00022490"/>
    </source>
</evidence>